<proteinExistence type="predicted"/>
<protein>
    <recommendedName>
        <fullName evidence="3">Lipoprotein</fullName>
    </recommendedName>
</protein>
<reference evidence="2" key="1">
    <citation type="journal article" date="2019" name="Int. J. Syst. Evol. Microbiol.">
        <title>The Global Catalogue of Microorganisms (GCM) 10K type strain sequencing project: providing services to taxonomists for standard genome sequencing and annotation.</title>
        <authorList>
            <consortium name="The Broad Institute Genomics Platform"/>
            <consortium name="The Broad Institute Genome Sequencing Center for Infectious Disease"/>
            <person name="Wu L."/>
            <person name="Ma J."/>
        </authorList>
    </citation>
    <scope>NUCLEOTIDE SEQUENCE [LARGE SCALE GENOMIC DNA]</scope>
    <source>
        <strain evidence="2">CCUG 55585</strain>
    </source>
</reference>
<accession>A0ABW2YH33</accession>
<dbReference type="Proteomes" id="UP001597110">
    <property type="component" value="Unassembled WGS sequence"/>
</dbReference>
<organism evidence="1 2">
    <name type="scientific">Lysobacter brunescens</name>
    <dbReference type="NCBI Taxonomy" id="262323"/>
    <lineage>
        <taxon>Bacteria</taxon>
        <taxon>Pseudomonadati</taxon>
        <taxon>Pseudomonadota</taxon>
        <taxon>Gammaproteobacteria</taxon>
        <taxon>Lysobacterales</taxon>
        <taxon>Lysobacteraceae</taxon>
        <taxon>Lysobacter</taxon>
    </lineage>
</organism>
<comment type="caution">
    <text evidence="1">The sequence shown here is derived from an EMBL/GenBank/DDBJ whole genome shotgun (WGS) entry which is preliminary data.</text>
</comment>
<evidence type="ECO:0008006" key="3">
    <source>
        <dbReference type="Google" id="ProtNLM"/>
    </source>
</evidence>
<dbReference type="EMBL" id="JBHTIF010000007">
    <property type="protein sequence ID" value="MFD0727672.1"/>
    <property type="molecule type" value="Genomic_DNA"/>
</dbReference>
<gene>
    <name evidence="1" type="ORF">ACFQ0E_18925</name>
</gene>
<dbReference type="RefSeq" id="WP_386826543.1">
    <property type="nucleotide sequence ID" value="NZ_JBHTIF010000007.1"/>
</dbReference>
<name>A0ABW2YH33_9GAMM</name>
<evidence type="ECO:0000313" key="2">
    <source>
        <dbReference type="Proteomes" id="UP001597110"/>
    </source>
</evidence>
<keyword evidence="2" id="KW-1185">Reference proteome</keyword>
<sequence>MKSAGITVILVGIAVAGFSGYEGLKWLEKRNQPTSADVTQQVDNVRAEATQKHPGLSQTDAMKRVAAAKAADTMRETAPGQRSRVAAEAVFGAYFMNTRVRPAHCRQLGVEITGFGAAYERIHAEEFAKAKAIYAEQGRSPEEFATLLGPAMQRMVEQDMRDIAQVRGMSPAKTCSAFNDNADAFARAIQLPAAIREALMAS</sequence>
<evidence type="ECO:0000313" key="1">
    <source>
        <dbReference type="EMBL" id="MFD0727672.1"/>
    </source>
</evidence>